<protein>
    <submittedName>
        <fullName evidence="1">Autotransporter adhesin</fullName>
    </submittedName>
</protein>
<gene>
    <name evidence="1" type="ORF">PPOP_3182</name>
</gene>
<reference evidence="1 2" key="1">
    <citation type="submission" date="2012-10" db="EMBL/GenBank/DDBJ databases">
        <title>Draft Genome Sequence of Paenibacillus popilliae ATCC 14706T.</title>
        <authorList>
            <person name="Iiyama K."/>
            <person name="Mori K."/>
            <person name="Mon H."/>
            <person name="Chieda Y."/>
            <person name="Lee J.M."/>
            <person name="Kusakabe T."/>
            <person name="Tashiro K."/>
            <person name="Asano S."/>
            <person name="Yasunaga-Aoki C."/>
            <person name="Shimizu S."/>
        </authorList>
    </citation>
    <scope>NUCLEOTIDE SEQUENCE [LARGE SCALE GENOMIC DNA]</scope>
    <source>
        <strain evidence="1 2">ATCC 14706</strain>
    </source>
</reference>
<name>M9LCG4_PAEPP</name>
<proteinExistence type="predicted"/>
<organism evidence="1 2">
    <name type="scientific">Paenibacillus popilliae ATCC 14706</name>
    <dbReference type="NCBI Taxonomy" id="1212764"/>
    <lineage>
        <taxon>Bacteria</taxon>
        <taxon>Bacillati</taxon>
        <taxon>Bacillota</taxon>
        <taxon>Bacilli</taxon>
        <taxon>Bacillales</taxon>
        <taxon>Paenibacillaceae</taxon>
        <taxon>Paenibacillus</taxon>
    </lineage>
</organism>
<keyword evidence="2" id="KW-1185">Reference proteome</keyword>
<accession>M9LCG4</accession>
<dbReference type="Proteomes" id="UP000029453">
    <property type="component" value="Unassembled WGS sequence"/>
</dbReference>
<dbReference type="EMBL" id="BALG01000254">
    <property type="protein sequence ID" value="GAC43782.1"/>
    <property type="molecule type" value="Genomic_DNA"/>
</dbReference>
<comment type="caution">
    <text evidence="1">The sequence shown here is derived from an EMBL/GenBank/DDBJ whole genome shotgun (WGS) entry which is preliminary data.</text>
</comment>
<dbReference type="AlphaFoldDB" id="M9LCG4"/>
<dbReference type="RefSeq" id="WP_006287488.1">
    <property type="nucleotide sequence ID" value="NZ_BALG01000254.1"/>
</dbReference>
<feature type="non-terminal residue" evidence="1">
    <location>
        <position position="397"/>
    </location>
</feature>
<dbReference type="CDD" id="cd19958">
    <property type="entry name" value="pyocin_knob"/>
    <property type="match status" value="3"/>
</dbReference>
<evidence type="ECO:0000313" key="1">
    <source>
        <dbReference type="EMBL" id="GAC43782.1"/>
    </source>
</evidence>
<evidence type="ECO:0000313" key="2">
    <source>
        <dbReference type="Proteomes" id="UP000029453"/>
    </source>
</evidence>
<sequence length="397" mass="44756">MKTTPNYGLKLPGENDFYSVGDFNDNFNAVDAALTAAKEHANKKVANIKVPVKSVNGKTGDVRLTAADVGAETPTGAQEKADDALVGAKRYTDINLRTVMMEVTSTIRNFDILTTPGYYHIGDINEYKNGPTNSELGWSWSILKVFSTTRGYVAQELTEIVHGRQIKRVRTEKKWSPWLLIPDERDYNELKTSAKEYVDKKQWQRHKVTADDGSATVVTDLNADLSTGWYMAGPGTVGTPHEGWWFYVEVIRRDEKYCVQNAYNLDNRNHYCQRQKWGGNWLPWSQDLFQAEANAKKHADQKASQAEANAKAHVDGMPWQRHKVTADDGAAIDISGRDLNTIVKTGFYKGAKLGNAPSPLLLRDGWGYVEVIAHNPEWVLQKVYGLYANQFYMRRLT</sequence>